<sequence length="126" mass="13794">MSLTAQDLVMQAKAHIQECSANEAAERINNGALALDVREPQEFMQGHVPNAIDVPRGVLEFRVAAHPQLQNQEQEIVVYCQAGGRGALATQTLQQMGFTNVINMMGGYAAWVEAGLTEQKDPAEWE</sequence>
<feature type="domain" description="Rhodanese" evidence="1">
    <location>
        <begin position="28"/>
        <end position="120"/>
    </location>
</feature>
<protein>
    <submittedName>
        <fullName evidence="2">Rhodanese</fullName>
    </submittedName>
</protein>
<dbReference type="InterPro" id="IPR036873">
    <property type="entry name" value="Rhodanese-like_dom_sf"/>
</dbReference>
<accession>A0A1V4T410</accession>
<comment type="caution">
    <text evidence="2">The sequence shown here is derived from an EMBL/GenBank/DDBJ whole genome shotgun (WGS) entry which is preliminary data.</text>
</comment>
<dbReference type="PROSITE" id="PS50206">
    <property type="entry name" value="RHODANESE_3"/>
    <property type="match status" value="1"/>
</dbReference>
<organism evidence="2 3">
    <name type="scientific">Oceanospirillum multiglobuliferum</name>
    <dbReference type="NCBI Taxonomy" id="64969"/>
    <lineage>
        <taxon>Bacteria</taxon>
        <taxon>Pseudomonadati</taxon>
        <taxon>Pseudomonadota</taxon>
        <taxon>Gammaproteobacteria</taxon>
        <taxon>Oceanospirillales</taxon>
        <taxon>Oceanospirillaceae</taxon>
        <taxon>Oceanospirillum</taxon>
    </lineage>
</organism>
<dbReference type="AlphaFoldDB" id="A0A1V4T410"/>
<reference evidence="2 3" key="1">
    <citation type="submission" date="2017-01" db="EMBL/GenBank/DDBJ databases">
        <title>Genome Sequencing of a Marine Spirillum, Oceanospirillum multiglobuliferum ATCC 33336, from Japan.</title>
        <authorList>
            <person name="Carney J.G."/>
            <person name="Trachtenberg A.M."/>
            <person name="Rheaume B.A."/>
            <person name="Linnane J.D."/>
            <person name="Pitts N.L."/>
            <person name="Mykles D.L."/>
            <person name="Maclea K.S."/>
        </authorList>
    </citation>
    <scope>NUCLEOTIDE SEQUENCE [LARGE SCALE GENOMIC DNA]</scope>
    <source>
        <strain evidence="2 3">ATCC 33336</strain>
    </source>
</reference>
<dbReference type="STRING" id="64969.SAMN02745127_01606"/>
<gene>
    <name evidence="2" type="ORF">BTE48_09225</name>
</gene>
<proteinExistence type="predicted"/>
<dbReference type="EMBL" id="MTSM01000010">
    <property type="protein sequence ID" value="OPX55337.1"/>
    <property type="molecule type" value="Genomic_DNA"/>
</dbReference>
<evidence type="ECO:0000313" key="3">
    <source>
        <dbReference type="Proteomes" id="UP000191418"/>
    </source>
</evidence>
<dbReference type="PANTHER" id="PTHR45431:SF3">
    <property type="entry name" value="RHODANESE-LIKE DOMAIN-CONTAINING PROTEIN 15, CHLOROPLASTIC"/>
    <property type="match status" value="1"/>
</dbReference>
<dbReference type="SUPFAM" id="SSF52821">
    <property type="entry name" value="Rhodanese/Cell cycle control phosphatase"/>
    <property type="match status" value="1"/>
</dbReference>
<dbReference type="Gene3D" id="3.40.250.10">
    <property type="entry name" value="Rhodanese-like domain"/>
    <property type="match status" value="1"/>
</dbReference>
<dbReference type="InterPro" id="IPR052367">
    <property type="entry name" value="Thiosulfate_ST/Rhodanese-like"/>
</dbReference>
<evidence type="ECO:0000259" key="1">
    <source>
        <dbReference type="PROSITE" id="PS50206"/>
    </source>
</evidence>
<keyword evidence="3" id="KW-1185">Reference proteome</keyword>
<dbReference type="Pfam" id="PF00581">
    <property type="entry name" value="Rhodanese"/>
    <property type="match status" value="1"/>
</dbReference>
<dbReference type="OrthoDB" id="9791096at2"/>
<evidence type="ECO:0000313" key="2">
    <source>
        <dbReference type="EMBL" id="OPX55337.1"/>
    </source>
</evidence>
<dbReference type="SMART" id="SM00450">
    <property type="entry name" value="RHOD"/>
    <property type="match status" value="1"/>
</dbReference>
<dbReference type="Proteomes" id="UP000191418">
    <property type="component" value="Unassembled WGS sequence"/>
</dbReference>
<name>A0A1V4T410_9GAMM</name>
<dbReference type="InterPro" id="IPR001763">
    <property type="entry name" value="Rhodanese-like_dom"/>
</dbReference>
<dbReference type="PANTHER" id="PTHR45431">
    <property type="entry name" value="RHODANESE-LIKE DOMAIN-CONTAINING PROTEIN 15, CHLOROPLASTIC"/>
    <property type="match status" value="1"/>
</dbReference>